<evidence type="ECO:0000256" key="10">
    <source>
        <dbReference type="PROSITE-ProRule" id="PRU00076"/>
    </source>
</evidence>
<evidence type="ECO:0000256" key="8">
    <source>
        <dbReference type="ARBA" id="ARBA00023136"/>
    </source>
</evidence>
<dbReference type="GO" id="GO:0005576">
    <property type="term" value="C:extracellular region"/>
    <property type="evidence" value="ECO:0007669"/>
    <property type="project" value="UniProtKB-SubCell"/>
</dbReference>
<evidence type="ECO:0000313" key="17">
    <source>
        <dbReference type="EMBL" id="CAF1271137.1"/>
    </source>
</evidence>
<evidence type="ECO:0000256" key="2">
    <source>
        <dbReference type="ARBA" id="ARBA00004651"/>
    </source>
</evidence>
<evidence type="ECO:0000256" key="9">
    <source>
        <dbReference type="ARBA" id="ARBA00023170"/>
    </source>
</evidence>
<accession>A0A814MJ83</accession>
<feature type="domain" description="EGF-like" evidence="14">
    <location>
        <begin position="182"/>
        <end position="221"/>
    </location>
</feature>
<keyword evidence="11" id="KW-0175">Coiled coil</keyword>
<dbReference type="EMBL" id="CAJNOH010000579">
    <property type="protein sequence ID" value="CAF1079740.1"/>
    <property type="molecule type" value="Genomic_DNA"/>
</dbReference>
<dbReference type="PROSITE" id="PS50026">
    <property type="entry name" value="EGF_3"/>
    <property type="match status" value="1"/>
</dbReference>
<dbReference type="Proteomes" id="UP000663870">
    <property type="component" value="Unassembled WGS sequence"/>
</dbReference>
<comment type="subcellular location">
    <subcellularLocation>
        <location evidence="2">Cell membrane</location>
        <topology evidence="2">Multi-pass membrane protein</topology>
    </subcellularLocation>
    <subcellularLocation>
        <location evidence="1">Secreted</location>
    </subcellularLocation>
</comment>
<feature type="transmembrane region" description="Helical" evidence="12">
    <location>
        <begin position="488"/>
        <end position="510"/>
    </location>
</feature>
<feature type="transmembrane region" description="Helical" evidence="12">
    <location>
        <begin position="314"/>
        <end position="334"/>
    </location>
</feature>
<dbReference type="GO" id="GO:0034632">
    <property type="term" value="F:retinol transmembrane transporter activity"/>
    <property type="evidence" value="ECO:0007669"/>
    <property type="project" value="InterPro"/>
</dbReference>
<keyword evidence="8 12" id="KW-0472">Membrane</keyword>
<dbReference type="GO" id="GO:0071939">
    <property type="term" value="P:vitamin A import into cell"/>
    <property type="evidence" value="ECO:0007669"/>
    <property type="project" value="TreeGrafter"/>
</dbReference>
<dbReference type="InterPro" id="IPR000742">
    <property type="entry name" value="EGF"/>
</dbReference>
<dbReference type="Gene3D" id="3.10.100.10">
    <property type="entry name" value="Mannose-Binding Protein A, subunit A"/>
    <property type="match status" value="1"/>
</dbReference>
<evidence type="ECO:0000313" key="16">
    <source>
        <dbReference type="EMBL" id="CAF1079740.1"/>
    </source>
</evidence>
<dbReference type="InterPro" id="IPR016187">
    <property type="entry name" value="CTDL_fold"/>
</dbReference>
<feature type="transmembrane region" description="Helical" evidence="12">
    <location>
        <begin position="856"/>
        <end position="881"/>
    </location>
</feature>
<keyword evidence="7 12" id="KW-1133">Transmembrane helix</keyword>
<feature type="transmembrane region" description="Helical" evidence="12">
    <location>
        <begin position="549"/>
        <end position="567"/>
    </location>
</feature>
<organism evidence="16 18">
    <name type="scientific">Rotaria sordida</name>
    <dbReference type="NCBI Taxonomy" id="392033"/>
    <lineage>
        <taxon>Eukaryota</taxon>
        <taxon>Metazoa</taxon>
        <taxon>Spiralia</taxon>
        <taxon>Gnathifera</taxon>
        <taxon>Rotifera</taxon>
        <taxon>Eurotatoria</taxon>
        <taxon>Bdelloidea</taxon>
        <taxon>Philodinida</taxon>
        <taxon>Philodinidae</taxon>
        <taxon>Rotaria</taxon>
    </lineage>
</organism>
<evidence type="ECO:0008006" key="20">
    <source>
        <dbReference type="Google" id="ProtNLM"/>
    </source>
</evidence>
<keyword evidence="4" id="KW-1003">Cell membrane</keyword>
<feature type="transmembrane region" description="Helical" evidence="12">
    <location>
        <begin position="457"/>
        <end position="476"/>
    </location>
</feature>
<gene>
    <name evidence="17" type="ORF">JXQ802_LOCUS27993</name>
    <name evidence="16" type="ORF">PYM288_LOCUS18607</name>
</gene>
<feature type="chain" id="PRO_5036225252" description="EGF-like domain-containing protein" evidence="13">
    <location>
        <begin position="20"/>
        <end position="1125"/>
    </location>
</feature>
<feature type="transmembrane region" description="Helical" evidence="12">
    <location>
        <begin position="770"/>
        <end position="796"/>
    </location>
</feature>
<feature type="transmembrane region" description="Helical" evidence="12">
    <location>
        <begin position="371"/>
        <end position="392"/>
    </location>
</feature>
<comment type="caution">
    <text evidence="10">Lacks conserved residue(s) required for the propagation of feature annotation.</text>
</comment>
<dbReference type="EMBL" id="CAJNOL010001034">
    <property type="protein sequence ID" value="CAF1271137.1"/>
    <property type="molecule type" value="Genomic_DNA"/>
</dbReference>
<protein>
    <recommendedName>
        <fullName evidence="20">EGF-like domain-containing protein</fullName>
    </recommendedName>
</protein>
<keyword evidence="19" id="KW-1185">Reference proteome</keyword>
<dbReference type="InterPro" id="IPR026612">
    <property type="entry name" value="STRA6-like"/>
</dbReference>
<dbReference type="SUPFAM" id="SSF56436">
    <property type="entry name" value="C-type lectin-like"/>
    <property type="match status" value="1"/>
</dbReference>
<dbReference type="CDD" id="cd00037">
    <property type="entry name" value="CLECT"/>
    <property type="match status" value="1"/>
</dbReference>
<keyword evidence="6 12" id="KW-0812">Transmembrane</keyword>
<feature type="signal peptide" evidence="13">
    <location>
        <begin position="1"/>
        <end position="19"/>
    </location>
</feature>
<proteinExistence type="predicted"/>
<evidence type="ECO:0000256" key="3">
    <source>
        <dbReference type="ARBA" id="ARBA00022448"/>
    </source>
</evidence>
<dbReference type="Gene3D" id="2.10.25.10">
    <property type="entry name" value="Laminin"/>
    <property type="match status" value="1"/>
</dbReference>
<evidence type="ECO:0000256" key="11">
    <source>
        <dbReference type="SAM" id="Coils"/>
    </source>
</evidence>
<keyword evidence="13" id="KW-0732">Signal</keyword>
<evidence type="ECO:0000313" key="19">
    <source>
        <dbReference type="Proteomes" id="UP000663870"/>
    </source>
</evidence>
<feature type="transmembrane region" description="Helical" evidence="12">
    <location>
        <begin position="802"/>
        <end position="819"/>
    </location>
</feature>
<dbReference type="InterPro" id="IPR016186">
    <property type="entry name" value="C-type_lectin-like/link_sf"/>
</dbReference>
<keyword evidence="9" id="KW-0675">Receptor</keyword>
<evidence type="ECO:0000256" key="4">
    <source>
        <dbReference type="ARBA" id="ARBA00022475"/>
    </source>
</evidence>
<feature type="transmembrane region" description="Helical" evidence="12">
    <location>
        <begin position="649"/>
        <end position="680"/>
    </location>
</feature>
<dbReference type="GO" id="GO:0019229">
    <property type="term" value="P:regulation of vasoconstriction"/>
    <property type="evidence" value="ECO:0007669"/>
    <property type="project" value="InterPro"/>
</dbReference>
<dbReference type="Pfam" id="PF14752">
    <property type="entry name" value="RBP_receptor"/>
    <property type="match status" value="1"/>
</dbReference>
<comment type="caution">
    <text evidence="16">The sequence shown here is derived from an EMBL/GenBank/DDBJ whole genome shotgun (WGS) entry which is preliminary data.</text>
</comment>
<dbReference type="InterPro" id="IPR019764">
    <property type="entry name" value="Endothelin_toxin_CS"/>
</dbReference>
<evidence type="ECO:0000256" key="5">
    <source>
        <dbReference type="ARBA" id="ARBA00022525"/>
    </source>
</evidence>
<dbReference type="PANTHER" id="PTHR21444:SF15">
    <property type="entry name" value="RECEPTOR FOR RETINOL UPTAKE STRA6"/>
    <property type="match status" value="1"/>
</dbReference>
<dbReference type="PANTHER" id="PTHR21444">
    <property type="entry name" value="COILED-COIL DOMAIN-CONTAINING PROTEIN 180"/>
    <property type="match status" value="1"/>
</dbReference>
<dbReference type="AlphaFoldDB" id="A0A814MJ83"/>
<dbReference type="Proteomes" id="UP000663854">
    <property type="component" value="Unassembled WGS sequence"/>
</dbReference>
<evidence type="ECO:0000313" key="18">
    <source>
        <dbReference type="Proteomes" id="UP000663854"/>
    </source>
</evidence>
<evidence type="ECO:0000256" key="1">
    <source>
        <dbReference type="ARBA" id="ARBA00004613"/>
    </source>
</evidence>
<keyword evidence="5" id="KW-0964">Secreted</keyword>
<dbReference type="InterPro" id="IPR001304">
    <property type="entry name" value="C-type_lectin-like"/>
</dbReference>
<evidence type="ECO:0000256" key="7">
    <source>
        <dbReference type="ARBA" id="ARBA00022989"/>
    </source>
</evidence>
<dbReference type="PROSITE" id="PS50041">
    <property type="entry name" value="C_TYPE_LECTIN_2"/>
    <property type="match status" value="1"/>
</dbReference>
<keyword evidence="10" id="KW-1015">Disulfide bond</keyword>
<dbReference type="GO" id="GO:0005886">
    <property type="term" value="C:plasma membrane"/>
    <property type="evidence" value="ECO:0007669"/>
    <property type="project" value="UniProtKB-SubCell"/>
</dbReference>
<dbReference type="PROSITE" id="PS00270">
    <property type="entry name" value="ENDOTHELIN"/>
    <property type="match status" value="1"/>
</dbReference>
<dbReference type="Pfam" id="PF00059">
    <property type="entry name" value="Lectin_C"/>
    <property type="match status" value="1"/>
</dbReference>
<name>A0A814MJ83_9BILA</name>
<evidence type="ECO:0000259" key="14">
    <source>
        <dbReference type="PROSITE" id="PS50026"/>
    </source>
</evidence>
<dbReference type="SMART" id="SM00034">
    <property type="entry name" value="CLECT"/>
    <property type="match status" value="1"/>
</dbReference>
<feature type="transmembrane region" description="Helical" evidence="12">
    <location>
        <begin position="423"/>
        <end position="445"/>
    </location>
</feature>
<feature type="coiled-coil region" evidence="11">
    <location>
        <begin position="1051"/>
        <end position="1078"/>
    </location>
</feature>
<feature type="transmembrane region" description="Helical" evidence="12">
    <location>
        <begin position="230"/>
        <end position="251"/>
    </location>
</feature>
<keyword evidence="3" id="KW-0813">Transport</keyword>
<feature type="domain" description="C-type lectin" evidence="15">
    <location>
        <begin position="58"/>
        <end position="180"/>
    </location>
</feature>
<dbReference type="PROSITE" id="PS00022">
    <property type="entry name" value="EGF_1"/>
    <property type="match status" value="1"/>
</dbReference>
<evidence type="ECO:0000256" key="6">
    <source>
        <dbReference type="ARBA" id="ARBA00022692"/>
    </source>
</evidence>
<keyword evidence="10" id="KW-0245">EGF-like domain</keyword>
<sequence length="1125" mass="132869">MLLLRTIFLVLVLTITISSNTFYGNWKNKLKTFKTKTKDKITEQIQEKSQCPRSWQYFAASCYWKFPIRHSWSEARNECARFRADLVVIDSDNEFDYIAKNITDLREDFYVGFHYYNDSWSWINGRTLSDYTYYTEEDLCEDRLPIEPRHRSCGILDRARRGRLCMNVDVCDRKLSFICEKVVDRCSSLNDICGKHGRCINTDDGQYRCECHFLFGGNRCRSISHEGSQIIMVAIFIFAACITPIIFRSIYRILKRKLNRSSSSSTIYGKLHSLNNSEHGLPKQKCNHQEKKFDNFLTFLYNIEFSNFCNSSTFILIFSTFLLTIFCLLTIPFIQYRLSYLSLLNNSNITLTYKLNLTYHHLHHCRKFDNYIWQNFVSLPLALIITLICSCLKKRDTFCLQFCHGRPSLPMPLNLFDKRQRHVIAAIFGISANEVLKILEEFLIYFNTKYLTNNEGIIIELLKRIGIVLLIGMRYFPLLVSINTAHPISYALGLLYTFVDGTYTLIYTSYCLRFSLFRFDRTLLLQSSSSSSSNDMFQSDLIYVLLRNLPHFTLISFIFMKFFYLLIQQLKCRCCQTSTIITNHNKNDKNHQISFVSSILSIDLLIPDYQTKPEFYYTQGLLKSKHSSDMYYNNVLTHPFRKIYRWHRYFTFSIQILCTYTVVLIVIYNLTCLLTFYGVYSIKNQLDRLHFLILNQFNWNIEWGTKFINDLLICSILSVIIYCTQIFNGLVKIQQHLISAYAGKYLDIPPRHNFSNNELISKCLHFSGYLCGYTAWGFIIFYKISFIICFLFRLWIRYDTQWFQHILALCLPIILLYLLKHILMSLLSEFVFLQNFGRTSSLNNRRIFFIFNYFNFYFDCFLGILSCVIRVSKSLLASLLFMGRLDYSFMGRNLERLDQGYATYVTFIHMEIIHGHPLLVTFCDIIWHDIERKRHISQHSKSSKLIYDSIMHTKVHLARFKWHLFYTLIRNEYLKFLRKHVLLMTTNSTGLISSTTATAVVLTNSSNEKSSNNEQHSSILFYDRPIIRQPPIPPKRSGYRYNFDYEQTSDLRFVYQQLKTLTQNVSQLKKNNIQEGEEVVAEEHNEQIYLPPNQVIRKKQSQVTCTFPDEYTTSKFHNMPTIQRR</sequence>
<evidence type="ECO:0000259" key="15">
    <source>
        <dbReference type="PROSITE" id="PS50041"/>
    </source>
</evidence>
<feature type="disulfide bond" evidence="10">
    <location>
        <begin position="211"/>
        <end position="220"/>
    </location>
</feature>
<evidence type="ECO:0000256" key="13">
    <source>
        <dbReference type="SAM" id="SignalP"/>
    </source>
</evidence>
<dbReference type="GO" id="GO:0038023">
    <property type="term" value="F:signaling receptor activity"/>
    <property type="evidence" value="ECO:0007669"/>
    <property type="project" value="InterPro"/>
</dbReference>
<reference evidence="16" key="1">
    <citation type="submission" date="2021-02" db="EMBL/GenBank/DDBJ databases">
        <authorList>
            <person name="Nowell W R."/>
        </authorList>
    </citation>
    <scope>NUCLEOTIDE SEQUENCE</scope>
</reference>
<evidence type="ECO:0000256" key="12">
    <source>
        <dbReference type="SAM" id="Phobius"/>
    </source>
</evidence>